<dbReference type="InterPro" id="IPR048341">
    <property type="entry name" value="DUF1285_N"/>
</dbReference>
<dbReference type="PIRSF" id="PIRSF029557">
    <property type="entry name" value="UCP029557"/>
    <property type="match status" value="1"/>
</dbReference>
<name>A0A7S8C6F2_9HYPH</name>
<feature type="domain" description="DUF1285" evidence="2">
    <location>
        <begin position="39"/>
        <end position="105"/>
    </location>
</feature>
<reference evidence="4 5" key="1">
    <citation type="submission" date="2020-06" db="EMBL/GenBank/DDBJ databases">
        <title>Genome sequence of 2 isolates from Red Sea Mangroves.</title>
        <authorList>
            <person name="Sefrji F."/>
            <person name="Michoud G."/>
            <person name="Merlino G."/>
            <person name="Daffonchio D."/>
        </authorList>
    </citation>
    <scope>NUCLEOTIDE SEQUENCE [LARGE SCALE GENOMIC DNA]</scope>
    <source>
        <strain evidence="4 5">R1DC25</strain>
    </source>
</reference>
<dbReference type="AlphaFoldDB" id="A0A7S8C6F2"/>
<gene>
    <name evidence="4" type="ORF">HW532_17070</name>
</gene>
<dbReference type="KEGG" id="kmn:HW532_17070"/>
<proteinExistence type="predicted"/>
<feature type="region of interest" description="Disordered" evidence="1">
    <location>
        <begin position="1"/>
        <end position="44"/>
    </location>
</feature>
<evidence type="ECO:0000259" key="2">
    <source>
        <dbReference type="Pfam" id="PF06938"/>
    </source>
</evidence>
<dbReference type="EMBL" id="CP058214">
    <property type="protein sequence ID" value="QPC44258.1"/>
    <property type="molecule type" value="Genomic_DNA"/>
</dbReference>
<keyword evidence="5" id="KW-1185">Reference proteome</keyword>
<feature type="compositionally biased region" description="Polar residues" evidence="1">
    <location>
        <begin position="1"/>
        <end position="12"/>
    </location>
</feature>
<dbReference type="RefSeq" id="WP_213161626.1">
    <property type="nucleotide sequence ID" value="NZ_CP058214.1"/>
</dbReference>
<organism evidence="4 5">
    <name type="scientific">Kaustia mangrovi</name>
    <dbReference type="NCBI Taxonomy" id="2593653"/>
    <lineage>
        <taxon>Bacteria</taxon>
        <taxon>Pseudomonadati</taxon>
        <taxon>Pseudomonadota</taxon>
        <taxon>Alphaproteobacteria</taxon>
        <taxon>Hyphomicrobiales</taxon>
        <taxon>Parvibaculaceae</taxon>
        <taxon>Kaustia</taxon>
    </lineage>
</organism>
<evidence type="ECO:0000313" key="4">
    <source>
        <dbReference type="EMBL" id="QPC44258.1"/>
    </source>
</evidence>
<dbReference type="InterPro" id="IPR023361">
    <property type="entry name" value="DUF1285_beta_roll_sf"/>
</dbReference>
<dbReference type="InterPro" id="IPR010707">
    <property type="entry name" value="DUF1285"/>
</dbReference>
<evidence type="ECO:0000259" key="3">
    <source>
        <dbReference type="Pfam" id="PF21028"/>
    </source>
</evidence>
<dbReference type="Gene3D" id="2.30.270.10">
    <property type="entry name" value="duf1285 protein"/>
    <property type="match status" value="1"/>
</dbReference>
<dbReference type="Proteomes" id="UP000593594">
    <property type="component" value="Chromosome"/>
</dbReference>
<feature type="domain" description="DUF1285" evidence="3">
    <location>
        <begin position="106"/>
        <end position="200"/>
    </location>
</feature>
<dbReference type="Pfam" id="PF06938">
    <property type="entry name" value="DUF1285_N"/>
    <property type="match status" value="1"/>
</dbReference>
<dbReference type="Gene3D" id="3.10.540.10">
    <property type="entry name" value="duf1285 like domain"/>
    <property type="match status" value="1"/>
</dbReference>
<dbReference type="Pfam" id="PF21028">
    <property type="entry name" value="DUF1285_C"/>
    <property type="match status" value="1"/>
</dbReference>
<protein>
    <submittedName>
        <fullName evidence="4">DUF1285 domain-containing protein</fullName>
    </submittedName>
</protein>
<dbReference type="InterPro" id="IPR048342">
    <property type="entry name" value="DUF1285_C"/>
</dbReference>
<evidence type="ECO:0000256" key="1">
    <source>
        <dbReference type="SAM" id="MobiDB-lite"/>
    </source>
</evidence>
<accession>A0A7S8C6F2</accession>
<sequence length="208" mass="22844">MTVSQSDRTATVPQDEPPQPVRGLDKAGQSLPDPGGARPVDEWNPPFSGDIDMVIARDGSWLYRGTPILRDRLVRLFASILRRDGDGDYYLVTPVEKCRIAVEDAPFVAVAMEAEGTGRGQILRFVTNVGDRVRADGDHPLRFAEAGDGQGPKPYVLVRGRLEALVARAVFYDMVDLAAVEETGEGRRFGLWSAGIFFPMAREEDITP</sequence>
<evidence type="ECO:0000313" key="5">
    <source>
        <dbReference type="Proteomes" id="UP000593594"/>
    </source>
</evidence>